<evidence type="ECO:0000313" key="12">
    <source>
        <dbReference type="Proteomes" id="UP000319801"/>
    </source>
</evidence>
<dbReference type="GO" id="GO:0042383">
    <property type="term" value="C:sarcolemma"/>
    <property type="evidence" value="ECO:0007669"/>
    <property type="project" value="TreeGrafter"/>
</dbReference>
<dbReference type="GO" id="GO:0005901">
    <property type="term" value="C:caveola"/>
    <property type="evidence" value="ECO:0007669"/>
    <property type="project" value="UniProtKB-SubCell"/>
</dbReference>
<dbReference type="EMBL" id="VCAZ01000103">
    <property type="protein sequence ID" value="TSS60359.1"/>
    <property type="molecule type" value="Genomic_DNA"/>
</dbReference>
<keyword evidence="8" id="KW-0449">Lipoprotein</keyword>
<dbReference type="GO" id="GO:0031410">
    <property type="term" value="C:cytoplasmic vesicle"/>
    <property type="evidence" value="ECO:0007669"/>
    <property type="project" value="TreeGrafter"/>
</dbReference>
<evidence type="ECO:0000256" key="9">
    <source>
        <dbReference type="RuleBase" id="RU000680"/>
    </source>
</evidence>
<dbReference type="PROSITE" id="PS01210">
    <property type="entry name" value="CAVEOLIN"/>
    <property type="match status" value="1"/>
</dbReference>
<comment type="function">
    <text evidence="9">May act as a scaffolding protein within caveolar membranes. Interacts directly with G-protein alpha subunits and can functionally regulate their activity.</text>
</comment>
<dbReference type="GO" id="GO:0030154">
    <property type="term" value="P:cell differentiation"/>
    <property type="evidence" value="ECO:0007669"/>
    <property type="project" value="TreeGrafter"/>
</dbReference>
<sequence length="213" mass="24576">MRENHEVKLRNHEVRRAEKIEMRRAEQIINARGSMTGGPKDGETEEYIHTPFIRKQGNIYKPNNKDMDSDSFEKTLQDVHTKEIDLVNRDPKHLNDHVVKVDFEDVIAEPAGTYSFDGVWKASFTTFTVSKYWFYRLLTALVGIPLALIWGIFFAILSFLHIWAVVPCVKSYMIEIHCISQVYSICVHTFCDPLFEAMGKCFSNVRVASTKVV</sequence>
<dbReference type="Pfam" id="PF01146">
    <property type="entry name" value="Caveolin"/>
    <property type="match status" value="1"/>
</dbReference>
<comment type="subcellular location">
    <subcellularLocation>
        <location evidence="1 9">Cell membrane</location>
        <topology evidence="1 9">Peripheral membrane protein</topology>
    </subcellularLocation>
    <subcellularLocation>
        <location evidence="9">Golgi apparatus membrane</location>
        <topology evidence="9">Peripheral membrane protein</topology>
    </subcellularLocation>
    <subcellularLocation>
        <location evidence="9">Membrane</location>
        <location evidence="9">Caveola</location>
        <topology evidence="9">Peripheral membrane protein</topology>
    </subcellularLocation>
    <subcellularLocation>
        <location evidence="2">Membrane raft</location>
    </subcellularLocation>
</comment>
<reference evidence="11 12" key="1">
    <citation type="journal article" date="2019" name="Genome Biol. Evol.">
        <title>Whole-Genome Sequencing of the Giant Devil Catfish, Bagarius yarrelli.</title>
        <authorList>
            <person name="Jiang W."/>
            <person name="Lv Y."/>
            <person name="Cheng L."/>
            <person name="Yang K."/>
            <person name="Chao B."/>
            <person name="Wang X."/>
            <person name="Li Y."/>
            <person name="Pan X."/>
            <person name="You X."/>
            <person name="Zhang Y."/>
            <person name="Yang J."/>
            <person name="Li J."/>
            <person name="Zhang X."/>
            <person name="Liu S."/>
            <person name="Sun C."/>
            <person name="Yang J."/>
            <person name="Shi Q."/>
        </authorList>
    </citation>
    <scope>NUCLEOTIDE SEQUENCE [LARGE SCALE GENOMIC DNA]</scope>
    <source>
        <strain evidence="11">JWS20170419001</strain>
        <tissue evidence="11">Muscle</tissue>
    </source>
</reference>
<keyword evidence="6 9" id="KW-0472">Membrane</keyword>
<evidence type="ECO:0000256" key="10">
    <source>
        <dbReference type="SAM" id="Phobius"/>
    </source>
</evidence>
<protein>
    <recommendedName>
        <fullName evidence="9">Caveolin</fullName>
    </recommendedName>
</protein>
<keyword evidence="12" id="KW-1185">Reference proteome</keyword>
<evidence type="ECO:0000256" key="2">
    <source>
        <dbReference type="ARBA" id="ARBA00004285"/>
    </source>
</evidence>
<keyword evidence="5 9" id="KW-0333">Golgi apparatus</keyword>
<evidence type="ECO:0000256" key="1">
    <source>
        <dbReference type="ARBA" id="ARBA00004202"/>
    </source>
</evidence>
<dbReference type="GO" id="GO:0070836">
    <property type="term" value="P:caveola assembly"/>
    <property type="evidence" value="ECO:0007669"/>
    <property type="project" value="InterPro"/>
</dbReference>
<dbReference type="InterPro" id="IPR018361">
    <property type="entry name" value="Caveolin_CS"/>
</dbReference>
<feature type="transmembrane region" description="Helical" evidence="10">
    <location>
        <begin position="137"/>
        <end position="164"/>
    </location>
</feature>
<keyword evidence="7" id="KW-0564">Palmitate</keyword>
<evidence type="ECO:0000256" key="8">
    <source>
        <dbReference type="ARBA" id="ARBA00023288"/>
    </source>
</evidence>
<evidence type="ECO:0000313" key="11">
    <source>
        <dbReference type="EMBL" id="TSS60359.1"/>
    </source>
</evidence>
<comment type="caution">
    <text evidence="11">The sequence shown here is derived from an EMBL/GenBank/DDBJ whole genome shotgun (WGS) entry which is preliminary data.</text>
</comment>
<dbReference type="PANTHER" id="PTHR10844">
    <property type="entry name" value="CAVEOLIN"/>
    <property type="match status" value="1"/>
</dbReference>
<keyword evidence="10" id="KW-1133">Transmembrane helix</keyword>
<proteinExistence type="inferred from homology"/>
<dbReference type="GO" id="GO:0001937">
    <property type="term" value="P:negative regulation of endothelial cell proliferation"/>
    <property type="evidence" value="ECO:0007669"/>
    <property type="project" value="TreeGrafter"/>
</dbReference>
<name>A0A556V2L1_BAGYA</name>
<evidence type="ECO:0000256" key="7">
    <source>
        <dbReference type="ARBA" id="ARBA00023139"/>
    </source>
</evidence>
<evidence type="ECO:0000256" key="3">
    <source>
        <dbReference type="ARBA" id="ARBA00010988"/>
    </source>
</evidence>
<dbReference type="PANTHER" id="PTHR10844:SF18">
    <property type="entry name" value="CAVEOLIN-1"/>
    <property type="match status" value="1"/>
</dbReference>
<dbReference type="Proteomes" id="UP000319801">
    <property type="component" value="Unassembled WGS sequence"/>
</dbReference>
<accession>A0A556V2L1</accession>
<evidence type="ECO:0000256" key="4">
    <source>
        <dbReference type="ARBA" id="ARBA00022475"/>
    </source>
</evidence>
<dbReference type="GO" id="GO:0060090">
    <property type="term" value="F:molecular adaptor activity"/>
    <property type="evidence" value="ECO:0007669"/>
    <property type="project" value="TreeGrafter"/>
</dbReference>
<dbReference type="GO" id="GO:0005925">
    <property type="term" value="C:focal adhesion"/>
    <property type="evidence" value="ECO:0007669"/>
    <property type="project" value="TreeGrafter"/>
</dbReference>
<dbReference type="InterPro" id="IPR001612">
    <property type="entry name" value="Caveolin"/>
</dbReference>
<organism evidence="11 12">
    <name type="scientific">Bagarius yarrelli</name>
    <name type="common">Goonch</name>
    <name type="synonym">Bagrus yarrelli</name>
    <dbReference type="NCBI Taxonomy" id="175774"/>
    <lineage>
        <taxon>Eukaryota</taxon>
        <taxon>Metazoa</taxon>
        <taxon>Chordata</taxon>
        <taxon>Craniata</taxon>
        <taxon>Vertebrata</taxon>
        <taxon>Euteleostomi</taxon>
        <taxon>Actinopterygii</taxon>
        <taxon>Neopterygii</taxon>
        <taxon>Teleostei</taxon>
        <taxon>Ostariophysi</taxon>
        <taxon>Siluriformes</taxon>
        <taxon>Sisoridae</taxon>
        <taxon>Sisorinae</taxon>
        <taxon>Bagarius</taxon>
    </lineage>
</organism>
<dbReference type="GO" id="GO:0019901">
    <property type="term" value="F:protein kinase binding"/>
    <property type="evidence" value="ECO:0007669"/>
    <property type="project" value="TreeGrafter"/>
</dbReference>
<dbReference type="OrthoDB" id="5917823at2759"/>
<dbReference type="GO" id="GO:0051480">
    <property type="term" value="P:regulation of cytosolic calcium ion concentration"/>
    <property type="evidence" value="ECO:0007669"/>
    <property type="project" value="TreeGrafter"/>
</dbReference>
<gene>
    <name evidence="11" type="ORF">Baya_12061</name>
</gene>
<keyword evidence="4 9" id="KW-1003">Cell membrane</keyword>
<dbReference type="GO" id="GO:0044325">
    <property type="term" value="F:transmembrane transporter binding"/>
    <property type="evidence" value="ECO:0007669"/>
    <property type="project" value="TreeGrafter"/>
</dbReference>
<evidence type="ECO:0000256" key="6">
    <source>
        <dbReference type="ARBA" id="ARBA00023136"/>
    </source>
</evidence>
<dbReference type="AlphaFoldDB" id="A0A556V2L1"/>
<dbReference type="GO" id="GO:0048471">
    <property type="term" value="C:perinuclear region of cytoplasm"/>
    <property type="evidence" value="ECO:0007669"/>
    <property type="project" value="TreeGrafter"/>
</dbReference>
<evidence type="ECO:0000256" key="5">
    <source>
        <dbReference type="ARBA" id="ARBA00023034"/>
    </source>
</evidence>
<comment type="similarity">
    <text evidence="3 9">Belongs to the caveolin family.</text>
</comment>
<keyword evidence="10" id="KW-0812">Transmembrane</keyword>
<dbReference type="GO" id="GO:0000139">
    <property type="term" value="C:Golgi membrane"/>
    <property type="evidence" value="ECO:0007669"/>
    <property type="project" value="UniProtKB-SubCell"/>
</dbReference>